<gene>
    <name evidence="1" type="ORF">S01H1_08865</name>
</gene>
<organism evidence="1">
    <name type="scientific">marine sediment metagenome</name>
    <dbReference type="NCBI Taxonomy" id="412755"/>
    <lineage>
        <taxon>unclassified sequences</taxon>
        <taxon>metagenomes</taxon>
        <taxon>ecological metagenomes</taxon>
    </lineage>
</organism>
<sequence length="212" mass="22968">MTVELLFPVAQMVGGNLAKMFQSKDDINQPKFDKNGDPCMRCNFGVAIPKIVGQDWKQTEWGIKIFNEAQAAFPNGEFNAPTFAWKITDGDSMVPNKSGNKPCDQTGYPGNWIVWFSQSWLPKKVNADASSELTEPDSIVPGYFVQVVGTCLGNNNKGTPKSPGVYQNPKAVVLVAYGERIAGNEDVDLTGYTFGNQPLPPGASATPIGMTN</sequence>
<comment type="caution">
    <text evidence="1">The sequence shown here is derived from an EMBL/GenBank/DDBJ whole genome shotgun (WGS) entry which is preliminary data.</text>
</comment>
<feature type="non-terminal residue" evidence="1">
    <location>
        <position position="212"/>
    </location>
</feature>
<protein>
    <submittedName>
        <fullName evidence="1">Uncharacterized protein</fullName>
    </submittedName>
</protein>
<proteinExistence type="predicted"/>
<evidence type="ECO:0000313" key="1">
    <source>
        <dbReference type="EMBL" id="GAF79723.1"/>
    </source>
</evidence>
<accession>X0SFA0</accession>
<dbReference type="EMBL" id="BARS01004536">
    <property type="protein sequence ID" value="GAF79723.1"/>
    <property type="molecule type" value="Genomic_DNA"/>
</dbReference>
<reference evidence="1" key="1">
    <citation type="journal article" date="2014" name="Front. Microbiol.">
        <title>High frequency of phylogenetically diverse reductive dehalogenase-homologous genes in deep subseafloor sedimentary metagenomes.</title>
        <authorList>
            <person name="Kawai M."/>
            <person name="Futagami T."/>
            <person name="Toyoda A."/>
            <person name="Takaki Y."/>
            <person name="Nishi S."/>
            <person name="Hori S."/>
            <person name="Arai W."/>
            <person name="Tsubouchi T."/>
            <person name="Morono Y."/>
            <person name="Uchiyama I."/>
            <person name="Ito T."/>
            <person name="Fujiyama A."/>
            <person name="Inagaki F."/>
            <person name="Takami H."/>
        </authorList>
    </citation>
    <scope>NUCLEOTIDE SEQUENCE</scope>
    <source>
        <strain evidence="1">Expedition CK06-06</strain>
    </source>
</reference>
<dbReference type="AlphaFoldDB" id="X0SFA0"/>
<name>X0SFA0_9ZZZZ</name>
<dbReference type="InterPro" id="IPR012340">
    <property type="entry name" value="NA-bd_OB-fold"/>
</dbReference>
<dbReference type="Gene3D" id="2.40.50.140">
    <property type="entry name" value="Nucleic acid-binding proteins"/>
    <property type="match status" value="1"/>
</dbReference>